<protein>
    <submittedName>
        <fullName evidence="3">Aspartate racemase</fullName>
    </submittedName>
</protein>
<gene>
    <name evidence="3" type="ORF">BJI67_06095</name>
</gene>
<dbReference type="PANTHER" id="PTHR21198:SF7">
    <property type="entry name" value="ASPARTATE-GLUTAMATE RACEMASE FAMILY"/>
    <property type="match status" value="1"/>
</dbReference>
<evidence type="ECO:0000313" key="3">
    <source>
        <dbReference type="EMBL" id="AOV16689.1"/>
    </source>
</evidence>
<dbReference type="Gene3D" id="3.40.50.1860">
    <property type="match status" value="2"/>
</dbReference>
<proteinExistence type="inferred from homology"/>
<sequence length="234" mass="25730">MKTIGLIGGMSWESTVPYYRHINTRVKQRLGGLHSARLLLYSVDFQDIETLQQTGRWEDAADLLSEVARTLEQAGADCVVLCTNTMHKVAPEIEAAIGIPLLHIADATATAIRKQGIRRVGLLGTRFTMEEDFYRARIEAHGIETLVPETADREMIHAVIYGELCLGVVENTSRLRYREAIGRLVERGAEGIILGCTEIAMLISPDDATVPVFDTAELHAEAAADLAIKEELGC</sequence>
<reference evidence="3 4" key="1">
    <citation type="submission" date="2016-09" db="EMBL/GenBank/DDBJ databases">
        <title>Acidihalobacter prosperus V6 (DSM14174).</title>
        <authorList>
            <person name="Khaleque H.N."/>
            <person name="Ramsay J.P."/>
            <person name="Murphy R.J.T."/>
            <person name="Kaksonen A.H."/>
            <person name="Boxall N.J."/>
            <person name="Watkin E.L.J."/>
        </authorList>
    </citation>
    <scope>NUCLEOTIDE SEQUENCE [LARGE SCALE GENOMIC DNA]</scope>
    <source>
        <strain evidence="3 4">V6</strain>
    </source>
</reference>
<comment type="similarity">
    <text evidence="1">Belongs to the aspartate/glutamate racemases family.</text>
</comment>
<dbReference type="InterPro" id="IPR015942">
    <property type="entry name" value="Asp/Glu/hydantoin_racemase"/>
</dbReference>
<dbReference type="KEGG" id="aaeo:BJI67_06095"/>
<dbReference type="PROSITE" id="PS00923">
    <property type="entry name" value="ASP_GLU_RACEMASE_1"/>
    <property type="match status" value="1"/>
</dbReference>
<keyword evidence="4" id="KW-1185">Reference proteome</keyword>
<dbReference type="SUPFAM" id="SSF53681">
    <property type="entry name" value="Aspartate/glutamate racemase"/>
    <property type="match status" value="2"/>
</dbReference>
<dbReference type="RefSeq" id="WP_070072274.1">
    <property type="nucleotide sequence ID" value="NZ_CP017448.1"/>
</dbReference>
<dbReference type="Proteomes" id="UP000095342">
    <property type="component" value="Chromosome"/>
</dbReference>
<evidence type="ECO:0000256" key="1">
    <source>
        <dbReference type="ARBA" id="ARBA00007847"/>
    </source>
</evidence>
<dbReference type="PANTHER" id="PTHR21198">
    <property type="entry name" value="GLUTAMATE RACEMASE"/>
    <property type="match status" value="1"/>
</dbReference>
<evidence type="ECO:0000313" key="4">
    <source>
        <dbReference type="Proteomes" id="UP000095342"/>
    </source>
</evidence>
<dbReference type="InterPro" id="IPR018187">
    <property type="entry name" value="Asp/Glu_racemase_AS_1"/>
</dbReference>
<accession>A0A1D8K6U1</accession>
<dbReference type="GO" id="GO:0047661">
    <property type="term" value="F:amino-acid racemase activity"/>
    <property type="evidence" value="ECO:0007669"/>
    <property type="project" value="InterPro"/>
</dbReference>
<keyword evidence="2" id="KW-0413">Isomerase</keyword>
<dbReference type="InterPro" id="IPR001920">
    <property type="entry name" value="Asp/Glu_race"/>
</dbReference>
<dbReference type="AlphaFoldDB" id="A0A1D8K6U1"/>
<dbReference type="EMBL" id="CP017448">
    <property type="protein sequence ID" value="AOV16689.1"/>
    <property type="molecule type" value="Genomic_DNA"/>
</dbReference>
<dbReference type="InterPro" id="IPR004380">
    <property type="entry name" value="Asp_race"/>
</dbReference>
<dbReference type="NCBIfam" id="TIGR00035">
    <property type="entry name" value="asp_race"/>
    <property type="match status" value="1"/>
</dbReference>
<dbReference type="Pfam" id="PF01177">
    <property type="entry name" value="Asp_Glu_race"/>
    <property type="match status" value="1"/>
</dbReference>
<organism evidence="3 4">
    <name type="scientific">Acidihalobacter aeolianus</name>
    <dbReference type="NCBI Taxonomy" id="2792603"/>
    <lineage>
        <taxon>Bacteria</taxon>
        <taxon>Pseudomonadati</taxon>
        <taxon>Pseudomonadota</taxon>
        <taxon>Gammaproteobacteria</taxon>
        <taxon>Chromatiales</taxon>
        <taxon>Ectothiorhodospiraceae</taxon>
        <taxon>Acidihalobacter</taxon>
    </lineage>
</organism>
<evidence type="ECO:0000256" key="2">
    <source>
        <dbReference type="ARBA" id="ARBA00023235"/>
    </source>
</evidence>
<name>A0A1D8K6U1_9GAMM</name>